<feature type="region of interest" description="Disordered" evidence="1">
    <location>
        <begin position="185"/>
        <end position="204"/>
    </location>
</feature>
<dbReference type="EMBL" id="JAHDVG010000483">
    <property type="protein sequence ID" value="KAH1170774.1"/>
    <property type="molecule type" value="Genomic_DNA"/>
</dbReference>
<comment type="caution">
    <text evidence="2">The sequence shown here is derived from an EMBL/GenBank/DDBJ whole genome shotgun (WGS) entry which is preliminary data.</text>
</comment>
<evidence type="ECO:0000256" key="1">
    <source>
        <dbReference type="SAM" id="MobiDB-lite"/>
    </source>
</evidence>
<feature type="region of interest" description="Disordered" evidence="1">
    <location>
        <begin position="132"/>
        <end position="153"/>
    </location>
</feature>
<proteinExistence type="predicted"/>
<organism evidence="2 3">
    <name type="scientific">Mauremys mutica</name>
    <name type="common">yellowpond turtle</name>
    <dbReference type="NCBI Taxonomy" id="74926"/>
    <lineage>
        <taxon>Eukaryota</taxon>
        <taxon>Metazoa</taxon>
        <taxon>Chordata</taxon>
        <taxon>Craniata</taxon>
        <taxon>Vertebrata</taxon>
        <taxon>Euteleostomi</taxon>
        <taxon>Archelosauria</taxon>
        <taxon>Testudinata</taxon>
        <taxon>Testudines</taxon>
        <taxon>Cryptodira</taxon>
        <taxon>Durocryptodira</taxon>
        <taxon>Testudinoidea</taxon>
        <taxon>Geoemydidae</taxon>
        <taxon>Geoemydinae</taxon>
        <taxon>Mauremys</taxon>
    </lineage>
</organism>
<dbReference type="AlphaFoldDB" id="A0A9D4AUH4"/>
<accession>A0A9D4AUH4</accession>
<evidence type="ECO:0000313" key="2">
    <source>
        <dbReference type="EMBL" id="KAH1170774.1"/>
    </source>
</evidence>
<protein>
    <submittedName>
        <fullName evidence="2">Uncharacterized protein</fullName>
    </submittedName>
</protein>
<feature type="region of interest" description="Disordered" evidence="1">
    <location>
        <begin position="261"/>
        <end position="321"/>
    </location>
</feature>
<dbReference type="Proteomes" id="UP000827986">
    <property type="component" value="Unassembled WGS sequence"/>
</dbReference>
<gene>
    <name evidence="2" type="ORF">KIL84_006392</name>
</gene>
<reference evidence="2" key="1">
    <citation type="submission" date="2021-09" db="EMBL/GenBank/DDBJ databases">
        <title>The genome of Mauremys mutica provides insights into the evolution of semi-aquatic lifestyle.</title>
        <authorList>
            <person name="Gong S."/>
            <person name="Gao Y."/>
        </authorList>
    </citation>
    <scope>NUCLEOTIDE SEQUENCE</scope>
    <source>
        <strain evidence="2">MM-2020</strain>
        <tissue evidence="2">Muscle</tissue>
    </source>
</reference>
<evidence type="ECO:0000313" key="3">
    <source>
        <dbReference type="Proteomes" id="UP000827986"/>
    </source>
</evidence>
<sequence length="321" mass="34121">MPGFPRQSSGSCCLGTSAWPVPRCQAAGLSLPVQHPTGSYDSSPGCLGPGWKGLSGPREAMPAGAGALCLPEAQGGSSRRCHCYGMGVGKEPTPPAVRFGPGRGMGVCVLWRGGIRHQTRSPVVGRVNSWRGRQKRAEAAGLRAPHPGQVAPQEPRAAPRLQHLPWLPQSRFPRPSWEGSPLLGCPHPAGAGRQRSPAPSQPECQGTCPLLTCPPAHNQHTWDSVQALASPIGPSNGKFSDSKPPTCLPQIYHCQATPHLPNTALTARPTPPHYRADRPPHASPIPRWRAAPHLPNTALTARPTPPQYRADRPPHTSPIPC</sequence>
<name>A0A9D4AUH4_9SAUR</name>
<keyword evidence="3" id="KW-1185">Reference proteome</keyword>